<dbReference type="InterPro" id="IPR036388">
    <property type="entry name" value="WH-like_DNA-bd_sf"/>
</dbReference>
<dbReference type="AlphaFoldDB" id="A0A367XHF8"/>
<sequence length="146" mass="16542">MGDPTARHPRHNKAEVFAQLRDAHAREVTEDYVEMIADLIEEEGEARSVALAERFGVTAATVNNTIKRLERDGFVTSRPYRSIFLTDRGKELAEKCRKRHEIVYNFLIALGVDPAIAEFDAEGIEHHVSEETLAVFTEKLSQFQAN</sequence>
<protein>
    <recommendedName>
        <fullName evidence="4">Transcriptional regulator MntR</fullName>
    </recommendedName>
    <alternativeName>
        <fullName evidence="13">Manganese transport regulator</fullName>
    </alternativeName>
</protein>
<dbReference type="InterPro" id="IPR001367">
    <property type="entry name" value="Fe_dep_repressor"/>
</dbReference>
<dbReference type="InterPro" id="IPR022689">
    <property type="entry name" value="Iron_dep_repressor"/>
</dbReference>
<comment type="function">
    <text evidence="12">In the presence of manganese, represses expression of mntH and mntS. Up-regulates expression of mntP.</text>
</comment>
<evidence type="ECO:0000256" key="7">
    <source>
        <dbReference type="ARBA" id="ARBA00023015"/>
    </source>
</evidence>
<dbReference type="Proteomes" id="UP000252266">
    <property type="component" value="Unassembled WGS sequence"/>
</dbReference>
<name>A0A367XHF8_9PROT</name>
<dbReference type="Gene3D" id="1.10.10.10">
    <property type="entry name" value="Winged helix-like DNA-binding domain superfamily/Winged helix DNA-binding domain"/>
    <property type="match status" value="1"/>
</dbReference>
<evidence type="ECO:0000256" key="3">
    <source>
        <dbReference type="ARBA" id="ARBA00011738"/>
    </source>
</evidence>
<evidence type="ECO:0000313" key="16">
    <source>
        <dbReference type="Proteomes" id="UP000252266"/>
    </source>
</evidence>
<feature type="domain" description="HTH dtxR-type" evidence="14">
    <location>
        <begin position="25"/>
        <end position="86"/>
    </location>
</feature>
<dbReference type="InterPro" id="IPR036390">
    <property type="entry name" value="WH_DNA-bd_sf"/>
</dbReference>
<evidence type="ECO:0000256" key="5">
    <source>
        <dbReference type="ARBA" id="ARBA00022490"/>
    </source>
</evidence>
<evidence type="ECO:0000256" key="1">
    <source>
        <dbReference type="ARBA" id="ARBA00004496"/>
    </source>
</evidence>
<evidence type="ECO:0000256" key="2">
    <source>
        <dbReference type="ARBA" id="ARBA00007871"/>
    </source>
</evidence>
<comment type="similarity">
    <text evidence="2">Belongs to the DtxR/MntR family.</text>
</comment>
<dbReference type="SMART" id="SM00347">
    <property type="entry name" value="HTH_MARR"/>
    <property type="match status" value="1"/>
</dbReference>
<dbReference type="GO" id="GO:0003677">
    <property type="term" value="F:DNA binding"/>
    <property type="evidence" value="ECO:0007669"/>
    <property type="project" value="UniProtKB-KW"/>
</dbReference>
<dbReference type="InterPro" id="IPR000835">
    <property type="entry name" value="HTH_MarR-typ"/>
</dbReference>
<evidence type="ECO:0000256" key="12">
    <source>
        <dbReference type="ARBA" id="ARBA00025185"/>
    </source>
</evidence>
<evidence type="ECO:0000256" key="11">
    <source>
        <dbReference type="ARBA" id="ARBA00023211"/>
    </source>
</evidence>
<dbReference type="SMART" id="SM00529">
    <property type="entry name" value="HTH_DTXR"/>
    <property type="match status" value="1"/>
</dbReference>
<dbReference type="PANTHER" id="PTHR33238:SF11">
    <property type="entry name" value="TRANSCRIPTIONAL REGULATOR MNTR"/>
    <property type="match status" value="1"/>
</dbReference>
<dbReference type="NCBIfam" id="NF008273">
    <property type="entry name" value="PRK11050.1"/>
    <property type="match status" value="1"/>
</dbReference>
<keyword evidence="6" id="KW-0678">Repressor</keyword>
<organism evidence="15 16">
    <name type="scientific">Thalassospira xiamenensis</name>
    <dbReference type="NCBI Taxonomy" id="220697"/>
    <lineage>
        <taxon>Bacteria</taxon>
        <taxon>Pseudomonadati</taxon>
        <taxon>Pseudomonadota</taxon>
        <taxon>Alphaproteobacteria</taxon>
        <taxon>Rhodospirillales</taxon>
        <taxon>Thalassospiraceae</taxon>
        <taxon>Thalassospira</taxon>
    </lineage>
</organism>
<evidence type="ECO:0000259" key="14">
    <source>
        <dbReference type="PROSITE" id="PS50944"/>
    </source>
</evidence>
<dbReference type="GO" id="GO:0046914">
    <property type="term" value="F:transition metal ion binding"/>
    <property type="evidence" value="ECO:0007669"/>
    <property type="project" value="InterPro"/>
</dbReference>
<comment type="caution">
    <text evidence="15">The sequence shown here is derived from an EMBL/GenBank/DDBJ whole genome shotgun (WGS) entry which is preliminary data.</text>
</comment>
<evidence type="ECO:0000256" key="9">
    <source>
        <dbReference type="ARBA" id="ARBA00023159"/>
    </source>
</evidence>
<gene>
    <name evidence="15" type="ORF">TH44_02515</name>
</gene>
<dbReference type="Pfam" id="PF02742">
    <property type="entry name" value="Fe_dep_repr_C"/>
    <property type="match status" value="1"/>
</dbReference>
<dbReference type="PANTHER" id="PTHR33238">
    <property type="entry name" value="IRON (METAL) DEPENDENT REPRESSOR, DTXR FAMILY"/>
    <property type="match status" value="1"/>
</dbReference>
<dbReference type="Gene3D" id="1.10.60.10">
    <property type="entry name" value="Iron dependent repressor, metal binding and dimerisation domain"/>
    <property type="match status" value="1"/>
</dbReference>
<evidence type="ECO:0000313" key="15">
    <source>
        <dbReference type="EMBL" id="RCK53103.1"/>
    </source>
</evidence>
<dbReference type="PROSITE" id="PS50944">
    <property type="entry name" value="HTH_DTXR"/>
    <property type="match status" value="1"/>
</dbReference>
<evidence type="ECO:0000256" key="13">
    <source>
        <dbReference type="ARBA" id="ARBA00032593"/>
    </source>
</evidence>
<reference evidence="15 16" key="1">
    <citation type="submission" date="2014-07" db="EMBL/GenBank/DDBJ databases">
        <title>Draft genome sequence of Thalassospira xiamenensis IB13.</title>
        <authorList>
            <person name="Lai Q."/>
            <person name="Shao Z."/>
        </authorList>
    </citation>
    <scope>NUCLEOTIDE SEQUENCE [LARGE SCALE GENOMIC DNA]</scope>
    <source>
        <strain evidence="15 16">IB13</strain>
    </source>
</reference>
<evidence type="ECO:0000256" key="6">
    <source>
        <dbReference type="ARBA" id="ARBA00022491"/>
    </source>
</evidence>
<dbReference type="InterPro" id="IPR022687">
    <property type="entry name" value="HTH_DTXR"/>
</dbReference>
<dbReference type="GO" id="GO:0005737">
    <property type="term" value="C:cytoplasm"/>
    <property type="evidence" value="ECO:0007669"/>
    <property type="project" value="UniProtKB-SubCell"/>
</dbReference>
<comment type="subunit">
    <text evidence="3">Homodimer.</text>
</comment>
<keyword evidence="8" id="KW-0238">DNA-binding</keyword>
<dbReference type="GO" id="GO:0003700">
    <property type="term" value="F:DNA-binding transcription factor activity"/>
    <property type="evidence" value="ECO:0007669"/>
    <property type="project" value="InterPro"/>
</dbReference>
<dbReference type="EMBL" id="JPWJ01000001">
    <property type="protein sequence ID" value="RCK53103.1"/>
    <property type="molecule type" value="Genomic_DNA"/>
</dbReference>
<dbReference type="RefSeq" id="WP_062961088.1">
    <property type="nucleotide sequence ID" value="NZ_JALLPZ010000002.1"/>
</dbReference>
<evidence type="ECO:0000256" key="10">
    <source>
        <dbReference type="ARBA" id="ARBA00023163"/>
    </source>
</evidence>
<accession>A0A367XHF8</accession>
<keyword evidence="10" id="KW-0804">Transcription</keyword>
<dbReference type="GO" id="GO:0046983">
    <property type="term" value="F:protein dimerization activity"/>
    <property type="evidence" value="ECO:0007669"/>
    <property type="project" value="InterPro"/>
</dbReference>
<keyword evidence="9" id="KW-0010">Activator</keyword>
<keyword evidence="5" id="KW-0963">Cytoplasm</keyword>
<comment type="subcellular location">
    <subcellularLocation>
        <location evidence="1">Cytoplasm</location>
    </subcellularLocation>
</comment>
<dbReference type="SUPFAM" id="SSF46785">
    <property type="entry name" value="Winged helix' DNA-binding domain"/>
    <property type="match status" value="1"/>
</dbReference>
<dbReference type="InterPro" id="IPR036421">
    <property type="entry name" value="Fe_dep_repressor_sf"/>
</dbReference>
<proteinExistence type="inferred from homology"/>
<keyword evidence="11" id="KW-0464">Manganese</keyword>
<evidence type="ECO:0000256" key="8">
    <source>
        <dbReference type="ARBA" id="ARBA00023125"/>
    </source>
</evidence>
<dbReference type="InterPro" id="IPR050536">
    <property type="entry name" value="DtxR_MntR_Metal-Reg"/>
</dbReference>
<evidence type="ECO:0000256" key="4">
    <source>
        <dbReference type="ARBA" id="ARBA00022386"/>
    </source>
</evidence>
<keyword evidence="7" id="KW-0805">Transcription regulation</keyword>
<dbReference type="Pfam" id="PF01325">
    <property type="entry name" value="Fe_dep_repress"/>
    <property type="match status" value="1"/>
</dbReference>